<dbReference type="RefSeq" id="WP_045980025.1">
    <property type="nucleotide sequence ID" value="NZ_JXXY01000015.1"/>
</dbReference>
<dbReference type="OrthoDB" id="6077837at2"/>
<organism evidence="1 2">
    <name type="scientific">Pseudoalteromonas ruthenica</name>
    <dbReference type="NCBI Taxonomy" id="151081"/>
    <lineage>
        <taxon>Bacteria</taxon>
        <taxon>Pseudomonadati</taxon>
        <taxon>Pseudomonadota</taxon>
        <taxon>Gammaproteobacteria</taxon>
        <taxon>Alteromonadales</taxon>
        <taxon>Pseudoalteromonadaceae</taxon>
        <taxon>Pseudoalteromonas</taxon>
    </lineage>
</organism>
<evidence type="ECO:0000313" key="1">
    <source>
        <dbReference type="EMBL" id="KJZ00401.1"/>
    </source>
</evidence>
<keyword evidence="2" id="KW-1185">Reference proteome</keyword>
<evidence type="ECO:0000313" key="2">
    <source>
        <dbReference type="Proteomes" id="UP000033664"/>
    </source>
</evidence>
<sequence length="177" mass="19831">MTIKAIGLGQSDAAIRVYVKNRPNLIQFQTLSDTLPLQAGQIAQINAEAGNGWRKVFNVYAKWLYQLAPSCLALKSADTWQQFRDKTLLQNDSQTALLFSEPDVTDPDAALHVIAGKTHAKELAANEQLGINLIWLNDEFAISPAQRIIVCPYFDYRQLNNAKIDILCELIHTHINL</sequence>
<comment type="caution">
    <text evidence="1">The sequence shown here is derived from an EMBL/GenBank/DDBJ whole genome shotgun (WGS) entry which is preliminary data.</text>
</comment>
<dbReference type="Pfam" id="PF22098">
    <property type="entry name" value="DUF6942"/>
    <property type="match status" value="1"/>
</dbReference>
<name>A0A0F4PJX8_9GAMM</name>
<dbReference type="InterPro" id="IPR054222">
    <property type="entry name" value="DUF6942"/>
</dbReference>
<gene>
    <name evidence="1" type="ORF">TW72_06830</name>
</gene>
<dbReference type="Proteomes" id="UP000033664">
    <property type="component" value="Unassembled WGS sequence"/>
</dbReference>
<protein>
    <submittedName>
        <fullName evidence="1">Uncharacterized protein</fullName>
    </submittedName>
</protein>
<dbReference type="EMBL" id="JXXZ01000006">
    <property type="protein sequence ID" value="KJZ00401.1"/>
    <property type="molecule type" value="Genomic_DNA"/>
</dbReference>
<accession>A0A0F4PJX8</accession>
<dbReference type="eggNOG" id="ENOG5031N4I">
    <property type="taxonomic scope" value="Bacteria"/>
</dbReference>
<proteinExistence type="predicted"/>
<dbReference type="AlphaFoldDB" id="A0A0F4PJX8"/>
<dbReference type="GeneID" id="58228196"/>
<reference evidence="1 2" key="1">
    <citation type="journal article" date="2015" name="BMC Genomics">
        <title>Genome mining reveals unlocked bioactive potential of marine Gram-negative bacteria.</title>
        <authorList>
            <person name="Machado H."/>
            <person name="Sonnenschein E.C."/>
            <person name="Melchiorsen J."/>
            <person name="Gram L."/>
        </authorList>
    </citation>
    <scope>NUCLEOTIDE SEQUENCE [LARGE SCALE GENOMIC DNA]</scope>
    <source>
        <strain evidence="1 2">S3137</strain>
    </source>
</reference>
<dbReference type="PATRIC" id="fig|151081.8.peg.2880"/>